<evidence type="ECO:0000256" key="1">
    <source>
        <dbReference type="ARBA" id="ARBA00004141"/>
    </source>
</evidence>
<dbReference type="KEGG" id="liu:OU989_11610"/>
<evidence type="ECO:0000256" key="6">
    <source>
        <dbReference type="ARBA" id="ARBA00022989"/>
    </source>
</evidence>
<dbReference type="RefSeq" id="WP_274793200.1">
    <property type="nucleotide sequence ID" value="NZ_CP113527.1"/>
</dbReference>
<accession>A0AAJ5RKJ1</accession>
<keyword evidence="4" id="KW-0309">Germination</keyword>
<dbReference type="NCBIfam" id="TIGR00912">
    <property type="entry name" value="2A0309"/>
    <property type="match status" value="1"/>
</dbReference>
<evidence type="ECO:0000256" key="2">
    <source>
        <dbReference type="ARBA" id="ARBA00007998"/>
    </source>
</evidence>
<feature type="transmembrane region" description="Helical" evidence="8">
    <location>
        <begin position="146"/>
        <end position="166"/>
    </location>
</feature>
<feature type="transmembrane region" description="Helical" evidence="8">
    <location>
        <begin position="116"/>
        <end position="134"/>
    </location>
</feature>
<comment type="subcellular location">
    <subcellularLocation>
        <location evidence="1">Membrane</location>
        <topology evidence="1">Multi-pass membrane protein</topology>
    </subcellularLocation>
</comment>
<dbReference type="InterPro" id="IPR004761">
    <property type="entry name" value="Spore_GerAB"/>
</dbReference>
<dbReference type="PANTHER" id="PTHR34975:SF2">
    <property type="entry name" value="SPORE GERMINATION PROTEIN A2"/>
    <property type="match status" value="1"/>
</dbReference>
<name>A0AAJ5RKJ1_9BACI</name>
<dbReference type="Gene3D" id="1.20.1740.10">
    <property type="entry name" value="Amino acid/polyamine transporter I"/>
    <property type="match status" value="1"/>
</dbReference>
<evidence type="ECO:0000256" key="3">
    <source>
        <dbReference type="ARBA" id="ARBA00022448"/>
    </source>
</evidence>
<evidence type="ECO:0000256" key="4">
    <source>
        <dbReference type="ARBA" id="ARBA00022544"/>
    </source>
</evidence>
<reference evidence="9" key="1">
    <citation type="submission" date="2022-11" db="EMBL/GenBank/DDBJ databases">
        <title>Lysinibacillus irui.</title>
        <authorList>
            <person name="Akintayo S.O."/>
        </authorList>
    </citation>
    <scope>NUCLEOTIDE SEQUENCE</scope>
    <source>
        <strain evidence="9">IRB4-01</strain>
    </source>
</reference>
<comment type="similarity">
    <text evidence="2">Belongs to the amino acid-polyamine-organocation (APC) superfamily. Spore germination protein (SGP) (TC 2.A.3.9) family.</text>
</comment>
<feature type="transmembrane region" description="Helical" evidence="8">
    <location>
        <begin position="218"/>
        <end position="240"/>
    </location>
</feature>
<evidence type="ECO:0000256" key="5">
    <source>
        <dbReference type="ARBA" id="ARBA00022692"/>
    </source>
</evidence>
<feature type="transmembrane region" description="Helical" evidence="8">
    <location>
        <begin position="270"/>
        <end position="295"/>
    </location>
</feature>
<protein>
    <submittedName>
        <fullName evidence="9">Endospore germination permease</fullName>
    </submittedName>
</protein>
<sequence length="382" mass="42865">MEKEIISSRQFTIITLLYSIGTAILIIPASITSAAKQDSWIAASIGVILSLLVIKLFMTLANQTPSLNFIEANEKILGPFLGKFTAICFLILTFLSAGELLYFIGIFMKTEVMPETPTMAIALLFIIIIMYAAYLGIETFARSAEILFPLFVFIFIFFVVCITPQITFENIQPVLEATKSSMFYSIIRFMSIFSFPLIVLLMLYPAAVNVQQSAQKGFYIGTILGGFVLVTLIVLSILVLGPENTASRTFPSYALAQRISIGNFLQRIEIIMAFMWISSIYIRTFMYFYTTVVGLAQILKIKDHRPLIIPMGLIVIGLSQIVHPNIVHSNKYNNEIWPIFSFFITILLPILLLIVAIIRNRKAKAETSEMPKAETSNDNQKV</sequence>
<feature type="transmembrane region" description="Helical" evidence="8">
    <location>
        <begin position="307"/>
        <end position="327"/>
    </location>
</feature>
<evidence type="ECO:0000256" key="7">
    <source>
        <dbReference type="ARBA" id="ARBA00023136"/>
    </source>
</evidence>
<evidence type="ECO:0000313" key="9">
    <source>
        <dbReference type="EMBL" id="WDV04968.1"/>
    </source>
</evidence>
<dbReference type="AlphaFoldDB" id="A0AAJ5RKJ1"/>
<proteinExistence type="inferred from homology"/>
<dbReference type="EMBL" id="CP113527">
    <property type="protein sequence ID" value="WDV04968.1"/>
    <property type="molecule type" value="Genomic_DNA"/>
</dbReference>
<feature type="transmembrane region" description="Helical" evidence="8">
    <location>
        <begin position="80"/>
        <end position="104"/>
    </location>
</feature>
<dbReference type="GO" id="GO:0009847">
    <property type="term" value="P:spore germination"/>
    <property type="evidence" value="ECO:0007669"/>
    <property type="project" value="InterPro"/>
</dbReference>
<dbReference type="GO" id="GO:0016020">
    <property type="term" value="C:membrane"/>
    <property type="evidence" value="ECO:0007669"/>
    <property type="project" value="UniProtKB-SubCell"/>
</dbReference>
<feature type="transmembrane region" description="Helical" evidence="8">
    <location>
        <begin position="186"/>
        <end position="206"/>
    </location>
</feature>
<gene>
    <name evidence="9" type="ORF">OU989_11610</name>
</gene>
<dbReference type="Proteomes" id="UP001219585">
    <property type="component" value="Chromosome"/>
</dbReference>
<evidence type="ECO:0000256" key="8">
    <source>
        <dbReference type="SAM" id="Phobius"/>
    </source>
</evidence>
<keyword evidence="3" id="KW-0813">Transport</keyword>
<feature type="transmembrane region" description="Helical" evidence="8">
    <location>
        <begin position="339"/>
        <end position="358"/>
    </location>
</feature>
<feature type="transmembrane region" description="Helical" evidence="8">
    <location>
        <begin position="40"/>
        <end position="60"/>
    </location>
</feature>
<feature type="transmembrane region" description="Helical" evidence="8">
    <location>
        <begin position="12"/>
        <end position="34"/>
    </location>
</feature>
<evidence type="ECO:0000313" key="10">
    <source>
        <dbReference type="Proteomes" id="UP001219585"/>
    </source>
</evidence>
<organism evidence="9 10">
    <name type="scientific">Lysinibacillus irui</name>
    <dbReference type="NCBI Taxonomy" id="2998077"/>
    <lineage>
        <taxon>Bacteria</taxon>
        <taxon>Bacillati</taxon>
        <taxon>Bacillota</taxon>
        <taxon>Bacilli</taxon>
        <taxon>Bacillales</taxon>
        <taxon>Bacillaceae</taxon>
        <taxon>Lysinibacillus</taxon>
    </lineage>
</organism>
<keyword evidence="7 8" id="KW-0472">Membrane</keyword>
<keyword evidence="6 8" id="KW-1133">Transmembrane helix</keyword>
<dbReference type="PANTHER" id="PTHR34975">
    <property type="entry name" value="SPORE GERMINATION PROTEIN A2"/>
    <property type="match status" value="1"/>
</dbReference>
<keyword evidence="5 8" id="KW-0812">Transmembrane</keyword>
<dbReference type="Pfam" id="PF03845">
    <property type="entry name" value="Spore_permease"/>
    <property type="match status" value="1"/>
</dbReference>